<accession>A0A2G5B8K4</accession>
<name>A0A2G5B8K4_COERN</name>
<evidence type="ECO:0000256" key="1">
    <source>
        <dbReference type="SAM" id="MobiDB-lite"/>
    </source>
</evidence>
<reference evidence="2 3" key="1">
    <citation type="journal article" date="2015" name="Genome Biol. Evol.">
        <title>Phylogenomic analyses indicate that early fungi evolved digesting cell walls of algal ancestors of land plants.</title>
        <authorList>
            <person name="Chang Y."/>
            <person name="Wang S."/>
            <person name="Sekimoto S."/>
            <person name="Aerts A.L."/>
            <person name="Choi C."/>
            <person name="Clum A."/>
            <person name="LaButti K.M."/>
            <person name="Lindquist E.A."/>
            <person name="Yee Ngan C."/>
            <person name="Ohm R.A."/>
            <person name="Salamov A.A."/>
            <person name="Grigoriev I.V."/>
            <person name="Spatafora J.W."/>
            <person name="Berbee M.L."/>
        </authorList>
    </citation>
    <scope>NUCLEOTIDE SEQUENCE [LARGE SCALE GENOMIC DNA]</scope>
    <source>
        <strain evidence="2 3">NRRL 1564</strain>
    </source>
</reference>
<feature type="compositionally biased region" description="Basic and acidic residues" evidence="1">
    <location>
        <begin position="28"/>
        <end position="50"/>
    </location>
</feature>
<evidence type="ECO:0000313" key="2">
    <source>
        <dbReference type="EMBL" id="PIA15339.1"/>
    </source>
</evidence>
<sequence length="193" mass="22150">MLKYFTKAPENPPENTCIPIQVKVLETKKPLDDDNDNDNEKEKKRDERSKPNVFEINSEDAYDDVAVSVGDDDDNVSVADVNALEKIFDAAEEVIIAGSNGIYNGIVLLARLDLIKKYPLYLCKEDRQIWIKKIDGVPTARNFDSSPIPLEGLRRVIQYEVRGRSEEEKLKPEFVYLNYPDNIDCEDKENHEE</sequence>
<dbReference type="EMBL" id="KZ303508">
    <property type="protein sequence ID" value="PIA15339.1"/>
    <property type="molecule type" value="Genomic_DNA"/>
</dbReference>
<evidence type="ECO:0000313" key="3">
    <source>
        <dbReference type="Proteomes" id="UP000242474"/>
    </source>
</evidence>
<feature type="region of interest" description="Disordered" evidence="1">
    <location>
        <begin position="28"/>
        <end position="52"/>
    </location>
</feature>
<keyword evidence="3" id="KW-1185">Reference proteome</keyword>
<organism evidence="2 3">
    <name type="scientific">Coemansia reversa (strain ATCC 12441 / NRRL 1564)</name>
    <dbReference type="NCBI Taxonomy" id="763665"/>
    <lineage>
        <taxon>Eukaryota</taxon>
        <taxon>Fungi</taxon>
        <taxon>Fungi incertae sedis</taxon>
        <taxon>Zoopagomycota</taxon>
        <taxon>Kickxellomycotina</taxon>
        <taxon>Kickxellomycetes</taxon>
        <taxon>Kickxellales</taxon>
        <taxon>Kickxellaceae</taxon>
        <taxon>Coemansia</taxon>
    </lineage>
</organism>
<protein>
    <submittedName>
        <fullName evidence="2">Uncharacterized protein</fullName>
    </submittedName>
</protein>
<feature type="region of interest" description="Disordered" evidence="1">
    <location>
        <begin position="1"/>
        <end position="20"/>
    </location>
</feature>
<dbReference type="AlphaFoldDB" id="A0A2G5B8K4"/>
<gene>
    <name evidence="2" type="ORF">COEREDRAFT_87957</name>
</gene>
<dbReference type="Proteomes" id="UP000242474">
    <property type="component" value="Unassembled WGS sequence"/>
</dbReference>
<proteinExistence type="predicted"/>